<dbReference type="AlphaFoldDB" id="A0A3M7TWN4"/>
<comment type="similarity">
    <text evidence="2">Belongs to the amino acid-polyamine-organocation (APC) superfamily. Spore germination protein (SGP) (TC 2.A.3.9) family.</text>
</comment>
<evidence type="ECO:0000256" key="3">
    <source>
        <dbReference type="ARBA" id="ARBA00022448"/>
    </source>
</evidence>
<feature type="transmembrane region" description="Helical" evidence="8">
    <location>
        <begin position="140"/>
        <end position="162"/>
    </location>
</feature>
<keyword evidence="4" id="KW-0309">Germination</keyword>
<feature type="transmembrane region" description="Helical" evidence="8">
    <location>
        <begin position="182"/>
        <end position="203"/>
    </location>
</feature>
<keyword evidence="7 8" id="KW-0472">Membrane</keyword>
<comment type="caution">
    <text evidence="9">The sequence shown here is derived from an EMBL/GenBank/DDBJ whole genome shotgun (WGS) entry which is preliminary data.</text>
</comment>
<feature type="transmembrane region" description="Helical" evidence="8">
    <location>
        <begin position="269"/>
        <end position="294"/>
    </location>
</feature>
<keyword evidence="3" id="KW-0813">Transport</keyword>
<comment type="subcellular location">
    <subcellularLocation>
        <location evidence="1">Membrane</location>
        <topology evidence="1">Multi-pass membrane protein</topology>
    </subcellularLocation>
</comment>
<dbReference type="GO" id="GO:0009847">
    <property type="term" value="P:spore germination"/>
    <property type="evidence" value="ECO:0007669"/>
    <property type="project" value="InterPro"/>
</dbReference>
<feature type="transmembrane region" description="Helical" evidence="8">
    <location>
        <begin position="215"/>
        <end position="240"/>
    </location>
</feature>
<organism evidence="9 10">
    <name type="scientific">Alteribacter keqinensis</name>
    <dbReference type="NCBI Taxonomy" id="2483800"/>
    <lineage>
        <taxon>Bacteria</taxon>
        <taxon>Bacillati</taxon>
        <taxon>Bacillota</taxon>
        <taxon>Bacilli</taxon>
        <taxon>Bacillales</taxon>
        <taxon>Bacillaceae</taxon>
        <taxon>Alteribacter</taxon>
    </lineage>
</organism>
<gene>
    <name evidence="9" type="ORF">EBO34_02285</name>
</gene>
<evidence type="ECO:0000313" key="10">
    <source>
        <dbReference type="Proteomes" id="UP000278746"/>
    </source>
</evidence>
<feature type="transmembrane region" description="Helical" evidence="8">
    <location>
        <begin position="81"/>
        <end position="105"/>
    </location>
</feature>
<dbReference type="NCBIfam" id="TIGR00912">
    <property type="entry name" value="2A0309"/>
    <property type="match status" value="1"/>
</dbReference>
<name>A0A3M7TWN4_9BACI</name>
<accession>A0A3M7TWN4</accession>
<dbReference type="GO" id="GO:0016020">
    <property type="term" value="C:membrane"/>
    <property type="evidence" value="ECO:0007669"/>
    <property type="project" value="UniProtKB-SubCell"/>
</dbReference>
<feature type="transmembrane region" description="Helical" evidence="8">
    <location>
        <begin position="306"/>
        <end position="322"/>
    </location>
</feature>
<dbReference type="EMBL" id="RHIB01000001">
    <property type="protein sequence ID" value="RNA68815.1"/>
    <property type="molecule type" value="Genomic_DNA"/>
</dbReference>
<dbReference type="PANTHER" id="PTHR34975:SF2">
    <property type="entry name" value="SPORE GERMINATION PROTEIN A2"/>
    <property type="match status" value="1"/>
</dbReference>
<evidence type="ECO:0000256" key="8">
    <source>
        <dbReference type="SAM" id="Phobius"/>
    </source>
</evidence>
<dbReference type="Pfam" id="PF03845">
    <property type="entry name" value="Spore_permease"/>
    <property type="match status" value="1"/>
</dbReference>
<dbReference type="OrthoDB" id="2446105at2"/>
<sequence>MNDKLLITKPQLFFFIVQTQVGVGILSMAFAVFQEAEWDGWISVFLGGFFIQLIIFLLYALANRNPEHMFFQAVPLIAGKFVGHIINLLYTLYFVTVCILILVVYAHIIEIWLFPQTPGWVIIFLLVSAAWYLTREKLHIVVRFYVFVSSLFILVIGALLFAIPNLNPLYILPVGASGVKAISKGVLASMQAMLGFGVFLYIFPYVDVKKKKEILITASFANGFTTCLYGITVLITFMFFSPPEIELVPQPILYMLKTFSTQIIDRLDLIFTAIWIVSVTTSLMSYMYLASLSATQLIKGVPRKKLVTVVAIGVFLVSIGPSNELTVHKLSEGVDYFSILMTLIIPLFLYLLSFIRKPPGKGASQHENSPSV</sequence>
<evidence type="ECO:0000256" key="7">
    <source>
        <dbReference type="ARBA" id="ARBA00023136"/>
    </source>
</evidence>
<evidence type="ECO:0008006" key="11">
    <source>
        <dbReference type="Google" id="ProtNLM"/>
    </source>
</evidence>
<dbReference type="RefSeq" id="WP_122896340.1">
    <property type="nucleotide sequence ID" value="NZ_RHIB01000001.1"/>
</dbReference>
<reference evidence="9 10" key="1">
    <citation type="submission" date="2018-10" db="EMBL/GenBank/DDBJ databases">
        <title>Bacillus Keqinensis sp. nov., a moderately halophilic bacterium isolated from a saline-alkaline lake.</title>
        <authorList>
            <person name="Wang H."/>
        </authorList>
    </citation>
    <scope>NUCLEOTIDE SEQUENCE [LARGE SCALE GENOMIC DNA]</scope>
    <source>
        <strain evidence="9 10">KQ-3</strain>
    </source>
</reference>
<keyword evidence="10" id="KW-1185">Reference proteome</keyword>
<protein>
    <recommendedName>
        <fullName evidence="11">Spore germination protein (Amino acid permease)</fullName>
    </recommendedName>
</protein>
<dbReference type="PANTHER" id="PTHR34975">
    <property type="entry name" value="SPORE GERMINATION PROTEIN A2"/>
    <property type="match status" value="1"/>
</dbReference>
<feature type="transmembrane region" description="Helical" evidence="8">
    <location>
        <begin position="334"/>
        <end position="355"/>
    </location>
</feature>
<feature type="transmembrane region" description="Helical" evidence="8">
    <location>
        <begin position="111"/>
        <end position="133"/>
    </location>
</feature>
<evidence type="ECO:0000313" key="9">
    <source>
        <dbReference type="EMBL" id="RNA68815.1"/>
    </source>
</evidence>
<dbReference type="Proteomes" id="UP000278746">
    <property type="component" value="Unassembled WGS sequence"/>
</dbReference>
<dbReference type="InterPro" id="IPR004761">
    <property type="entry name" value="Spore_GerAB"/>
</dbReference>
<keyword evidence="5 8" id="KW-0812">Transmembrane</keyword>
<dbReference type="Gene3D" id="1.20.1740.10">
    <property type="entry name" value="Amino acid/polyamine transporter I"/>
    <property type="match status" value="1"/>
</dbReference>
<keyword evidence="6 8" id="KW-1133">Transmembrane helix</keyword>
<evidence type="ECO:0000256" key="6">
    <source>
        <dbReference type="ARBA" id="ARBA00022989"/>
    </source>
</evidence>
<evidence type="ECO:0000256" key="1">
    <source>
        <dbReference type="ARBA" id="ARBA00004141"/>
    </source>
</evidence>
<feature type="transmembrane region" description="Helical" evidence="8">
    <location>
        <begin position="12"/>
        <end position="34"/>
    </location>
</feature>
<evidence type="ECO:0000256" key="5">
    <source>
        <dbReference type="ARBA" id="ARBA00022692"/>
    </source>
</evidence>
<proteinExistence type="inferred from homology"/>
<feature type="transmembrane region" description="Helical" evidence="8">
    <location>
        <begin position="40"/>
        <end position="61"/>
    </location>
</feature>
<evidence type="ECO:0000256" key="2">
    <source>
        <dbReference type="ARBA" id="ARBA00007998"/>
    </source>
</evidence>
<evidence type="ECO:0000256" key="4">
    <source>
        <dbReference type="ARBA" id="ARBA00022544"/>
    </source>
</evidence>